<reference evidence="1 2" key="2">
    <citation type="journal article" date="2022" name="Mol. Ecol. Resour.">
        <title>The genomes of chicory, endive, great burdock and yacon provide insights into Asteraceae paleo-polyploidization history and plant inulin production.</title>
        <authorList>
            <person name="Fan W."/>
            <person name="Wang S."/>
            <person name="Wang H."/>
            <person name="Wang A."/>
            <person name="Jiang F."/>
            <person name="Liu H."/>
            <person name="Zhao H."/>
            <person name="Xu D."/>
            <person name="Zhang Y."/>
        </authorList>
    </citation>
    <scope>NUCLEOTIDE SEQUENCE [LARGE SCALE GENOMIC DNA]</scope>
    <source>
        <strain evidence="2">cv. Niubang</strain>
    </source>
</reference>
<protein>
    <submittedName>
        <fullName evidence="1">Uncharacterized protein</fullName>
    </submittedName>
</protein>
<dbReference type="EMBL" id="CM042057">
    <property type="protein sequence ID" value="KAI3692033.1"/>
    <property type="molecule type" value="Genomic_DNA"/>
</dbReference>
<evidence type="ECO:0000313" key="1">
    <source>
        <dbReference type="EMBL" id="KAI3692033.1"/>
    </source>
</evidence>
<comment type="caution">
    <text evidence="1">The sequence shown here is derived from an EMBL/GenBank/DDBJ whole genome shotgun (WGS) entry which is preliminary data.</text>
</comment>
<dbReference type="Proteomes" id="UP001055879">
    <property type="component" value="Linkage Group LG11"/>
</dbReference>
<sequence length="223" mass="24579">MVKYRCRSLKRYGASIKEFHLGVSVDVNPYVERVLVVTQNLGNNWSRIYYENYDQLLGYQLMSPVLGLLAYNTEDDTKFRMQFEVKIKSPNANGITIDFSDYATKKKNDTSTGRMRMCATFGDDGNVTLEKEVTPNICATAGHGHFWLVMAMGENVISEIVSEKTAADTNVQGLETCGAVDLGLENGNKEGGVVGINGEGVSLKGGAVANAWYEAPQLWLMLI</sequence>
<evidence type="ECO:0000313" key="2">
    <source>
        <dbReference type="Proteomes" id="UP001055879"/>
    </source>
</evidence>
<proteinExistence type="predicted"/>
<accession>A0ACB8Z398</accession>
<gene>
    <name evidence="1" type="ORF">L6452_31839</name>
</gene>
<reference evidence="2" key="1">
    <citation type="journal article" date="2022" name="Mol. Ecol. Resour.">
        <title>The genomes of chicory, endive, great burdock and yacon provide insights into Asteraceae palaeo-polyploidization history and plant inulin production.</title>
        <authorList>
            <person name="Fan W."/>
            <person name="Wang S."/>
            <person name="Wang H."/>
            <person name="Wang A."/>
            <person name="Jiang F."/>
            <person name="Liu H."/>
            <person name="Zhao H."/>
            <person name="Xu D."/>
            <person name="Zhang Y."/>
        </authorList>
    </citation>
    <scope>NUCLEOTIDE SEQUENCE [LARGE SCALE GENOMIC DNA]</scope>
    <source>
        <strain evidence="2">cv. Niubang</strain>
    </source>
</reference>
<name>A0ACB8Z398_ARCLA</name>
<keyword evidence="2" id="KW-1185">Reference proteome</keyword>
<organism evidence="1 2">
    <name type="scientific">Arctium lappa</name>
    <name type="common">Greater burdock</name>
    <name type="synonym">Lappa major</name>
    <dbReference type="NCBI Taxonomy" id="4217"/>
    <lineage>
        <taxon>Eukaryota</taxon>
        <taxon>Viridiplantae</taxon>
        <taxon>Streptophyta</taxon>
        <taxon>Embryophyta</taxon>
        <taxon>Tracheophyta</taxon>
        <taxon>Spermatophyta</taxon>
        <taxon>Magnoliopsida</taxon>
        <taxon>eudicotyledons</taxon>
        <taxon>Gunneridae</taxon>
        <taxon>Pentapetalae</taxon>
        <taxon>asterids</taxon>
        <taxon>campanulids</taxon>
        <taxon>Asterales</taxon>
        <taxon>Asteraceae</taxon>
        <taxon>Carduoideae</taxon>
        <taxon>Cardueae</taxon>
        <taxon>Arctiinae</taxon>
        <taxon>Arctium</taxon>
    </lineage>
</organism>